<evidence type="ECO:0000313" key="1">
    <source>
        <dbReference type="EMBL" id="KAK7257280.1"/>
    </source>
</evidence>
<organism evidence="1 2">
    <name type="scientific">Crotalaria pallida</name>
    <name type="common">Smooth rattlebox</name>
    <name type="synonym">Crotalaria striata</name>
    <dbReference type="NCBI Taxonomy" id="3830"/>
    <lineage>
        <taxon>Eukaryota</taxon>
        <taxon>Viridiplantae</taxon>
        <taxon>Streptophyta</taxon>
        <taxon>Embryophyta</taxon>
        <taxon>Tracheophyta</taxon>
        <taxon>Spermatophyta</taxon>
        <taxon>Magnoliopsida</taxon>
        <taxon>eudicotyledons</taxon>
        <taxon>Gunneridae</taxon>
        <taxon>Pentapetalae</taxon>
        <taxon>rosids</taxon>
        <taxon>fabids</taxon>
        <taxon>Fabales</taxon>
        <taxon>Fabaceae</taxon>
        <taxon>Papilionoideae</taxon>
        <taxon>50 kb inversion clade</taxon>
        <taxon>genistoids sensu lato</taxon>
        <taxon>core genistoids</taxon>
        <taxon>Crotalarieae</taxon>
        <taxon>Crotalaria</taxon>
    </lineage>
</organism>
<reference evidence="1 2" key="1">
    <citation type="submission" date="2024-01" db="EMBL/GenBank/DDBJ databases">
        <title>The genomes of 5 underutilized Papilionoideae crops provide insights into root nodulation and disease resistanc.</title>
        <authorList>
            <person name="Yuan L."/>
        </authorList>
    </citation>
    <scope>NUCLEOTIDE SEQUENCE [LARGE SCALE GENOMIC DNA]</scope>
    <source>
        <strain evidence="1">ZHUSHIDOU_FW_LH</strain>
        <tissue evidence="1">Leaf</tissue>
    </source>
</reference>
<keyword evidence="2" id="KW-1185">Reference proteome</keyword>
<sequence length="98" mass="11018">MAAENHISCTYCTVELCIDLRLSPNLEKLFMAYTNSNITGTGCAMWFDDLTDIGKLGEQVKIYISVWLLQSQSLTELLSLGFNDRTSASEIVAVAWWF</sequence>
<dbReference type="AlphaFoldDB" id="A0AAN9EM50"/>
<gene>
    <name evidence="1" type="ORF">RIF29_31133</name>
</gene>
<dbReference type="Proteomes" id="UP001372338">
    <property type="component" value="Unassembled WGS sequence"/>
</dbReference>
<comment type="caution">
    <text evidence="1">The sequence shown here is derived from an EMBL/GenBank/DDBJ whole genome shotgun (WGS) entry which is preliminary data.</text>
</comment>
<protein>
    <submittedName>
        <fullName evidence="1">Uncharacterized protein</fullName>
    </submittedName>
</protein>
<dbReference type="EMBL" id="JAYWIO010000006">
    <property type="protein sequence ID" value="KAK7257280.1"/>
    <property type="molecule type" value="Genomic_DNA"/>
</dbReference>
<evidence type="ECO:0000313" key="2">
    <source>
        <dbReference type="Proteomes" id="UP001372338"/>
    </source>
</evidence>
<proteinExistence type="predicted"/>
<accession>A0AAN9EM50</accession>
<name>A0AAN9EM50_CROPI</name>